<dbReference type="GO" id="GO:0005524">
    <property type="term" value="F:ATP binding"/>
    <property type="evidence" value="ECO:0007669"/>
    <property type="project" value="InterPro"/>
</dbReference>
<dbReference type="InterPro" id="IPR000719">
    <property type="entry name" value="Prot_kinase_dom"/>
</dbReference>
<comment type="caution">
    <text evidence="4">The sequence shown here is derived from an EMBL/GenBank/DDBJ whole genome shotgun (WGS) entry which is preliminary data.</text>
</comment>
<dbReference type="InterPro" id="IPR011009">
    <property type="entry name" value="Kinase-like_dom_sf"/>
</dbReference>
<dbReference type="GO" id="GO:0004674">
    <property type="term" value="F:protein serine/threonine kinase activity"/>
    <property type="evidence" value="ECO:0007669"/>
    <property type="project" value="UniProtKB-EC"/>
</dbReference>
<dbReference type="RefSeq" id="XP_068360846.1">
    <property type="nucleotide sequence ID" value="XM_068503479.1"/>
</dbReference>
<proteinExistence type="predicted"/>
<dbReference type="PANTHER" id="PTHR11909">
    <property type="entry name" value="CASEIN KINASE-RELATED"/>
    <property type="match status" value="1"/>
</dbReference>
<keyword evidence="5" id="KW-1185">Reference proteome</keyword>
<evidence type="ECO:0000313" key="4">
    <source>
        <dbReference type="EMBL" id="OHT07710.1"/>
    </source>
</evidence>
<gene>
    <name evidence="4" type="ORF">TRFO_23975</name>
</gene>
<organism evidence="4 5">
    <name type="scientific">Tritrichomonas foetus</name>
    <dbReference type="NCBI Taxonomy" id="1144522"/>
    <lineage>
        <taxon>Eukaryota</taxon>
        <taxon>Metamonada</taxon>
        <taxon>Parabasalia</taxon>
        <taxon>Tritrichomonadida</taxon>
        <taxon>Tritrichomonadidae</taxon>
        <taxon>Tritrichomonas</taxon>
    </lineage>
</organism>
<evidence type="ECO:0000256" key="2">
    <source>
        <dbReference type="SAM" id="MobiDB-lite"/>
    </source>
</evidence>
<feature type="region of interest" description="Disordered" evidence="2">
    <location>
        <begin position="439"/>
        <end position="461"/>
    </location>
</feature>
<evidence type="ECO:0000313" key="5">
    <source>
        <dbReference type="Proteomes" id="UP000179807"/>
    </source>
</evidence>
<dbReference type="Pfam" id="PF00069">
    <property type="entry name" value="Pkinase"/>
    <property type="match status" value="1"/>
</dbReference>
<evidence type="ECO:0000259" key="3">
    <source>
        <dbReference type="PROSITE" id="PS50011"/>
    </source>
</evidence>
<dbReference type="VEuPathDB" id="TrichDB:TRFO_23975"/>
<sequence>MQRKIPNYRIGRTLATGAFGSVCIAFHDKTREEYAIKCADDQKSIDHLKREASFYQIINGSPGFPTLHAVYFEERKAYLIIDLLGKNLQELLKIQMKTSIGFSLKTVLMLADQALLRLEYIHTKGIVHGDIKPENFCIGLGSNSNQIYLIDFGLARNINDQKRDLLFNRFEGTASFASLAAHKGEPIMPKDDIESLVYTLIFLLNGKLPWSDIDIQNKSTRREVIAMMKRTFSLKDLYYSSVQNANMMDNNVINDNVINDDSTISNSTISNTSMSNTSISNSTISNTSMNNLNARSRQNIANRKRDINYFQRRRSLCHKLENDYQTDDQVNECLEKILLPSEVINLFQEMLSLNSKESPNYSKYRNVIRNTLLELGHSYDSKYDWSEYRIHNSFSFQPKKMFTQQDSQNSDTNKKVSISNSLYNIQSFSSRKFGSSTNMLAKQNKPHGLKLATHRNSSGHF</sequence>
<dbReference type="SMART" id="SM00220">
    <property type="entry name" value="S_TKc"/>
    <property type="match status" value="1"/>
</dbReference>
<dbReference type="GeneID" id="94838183"/>
<dbReference type="EC" id="2.7.11.1" evidence="1"/>
<accession>A0A1J4KDK5</accession>
<dbReference type="PROSITE" id="PS00108">
    <property type="entry name" value="PROTEIN_KINASE_ST"/>
    <property type="match status" value="1"/>
</dbReference>
<dbReference type="InterPro" id="IPR050235">
    <property type="entry name" value="CK1_Ser-Thr_kinase"/>
</dbReference>
<protein>
    <recommendedName>
        <fullName evidence="1">non-specific serine/threonine protein kinase</fullName>
        <ecNumber evidence="1">2.7.11.1</ecNumber>
    </recommendedName>
</protein>
<dbReference type="AlphaFoldDB" id="A0A1J4KDK5"/>
<name>A0A1J4KDK5_9EUKA</name>
<dbReference type="Proteomes" id="UP000179807">
    <property type="component" value="Unassembled WGS sequence"/>
</dbReference>
<dbReference type="Gene3D" id="1.10.510.10">
    <property type="entry name" value="Transferase(Phosphotransferase) domain 1"/>
    <property type="match status" value="2"/>
</dbReference>
<feature type="domain" description="Protein kinase" evidence="3">
    <location>
        <begin position="8"/>
        <end position="373"/>
    </location>
</feature>
<evidence type="ECO:0000256" key="1">
    <source>
        <dbReference type="ARBA" id="ARBA00012513"/>
    </source>
</evidence>
<dbReference type="PROSITE" id="PS50011">
    <property type="entry name" value="PROTEIN_KINASE_DOM"/>
    <property type="match status" value="1"/>
</dbReference>
<dbReference type="EMBL" id="MLAK01000688">
    <property type="protein sequence ID" value="OHT07710.1"/>
    <property type="molecule type" value="Genomic_DNA"/>
</dbReference>
<dbReference type="InterPro" id="IPR008271">
    <property type="entry name" value="Ser/Thr_kinase_AS"/>
</dbReference>
<reference evidence="4" key="1">
    <citation type="submission" date="2016-10" db="EMBL/GenBank/DDBJ databases">
        <authorList>
            <person name="Benchimol M."/>
            <person name="Almeida L.G."/>
            <person name="Vasconcelos A.T."/>
            <person name="Perreira-Neves A."/>
            <person name="Rosa I.A."/>
            <person name="Tasca T."/>
            <person name="Bogo M.R."/>
            <person name="de Souza W."/>
        </authorList>
    </citation>
    <scope>NUCLEOTIDE SEQUENCE [LARGE SCALE GENOMIC DNA]</scope>
    <source>
        <strain evidence="4">K</strain>
    </source>
</reference>
<dbReference type="SUPFAM" id="SSF56112">
    <property type="entry name" value="Protein kinase-like (PK-like)"/>
    <property type="match status" value="1"/>
</dbReference>